<evidence type="ECO:0000256" key="2">
    <source>
        <dbReference type="ARBA" id="ARBA00005262"/>
    </source>
</evidence>
<dbReference type="RefSeq" id="XP_073555648.1">
    <property type="nucleotide sequence ID" value="XM_073705863.1"/>
</dbReference>
<comment type="subcellular location">
    <subcellularLocation>
        <location evidence="1">Cell membrane</location>
        <topology evidence="1">Multi-pass membrane protein</topology>
    </subcellularLocation>
</comment>
<feature type="transmembrane region" description="Helical" evidence="8">
    <location>
        <begin position="490"/>
        <end position="512"/>
    </location>
</feature>
<proteinExistence type="inferred from homology"/>
<dbReference type="Pfam" id="PF02417">
    <property type="entry name" value="Chromate_transp"/>
    <property type="match status" value="2"/>
</dbReference>
<comment type="similarity">
    <text evidence="2">Belongs to the chromate ion transporter (CHR) (TC 2.A.51) family.</text>
</comment>
<evidence type="ECO:0000256" key="5">
    <source>
        <dbReference type="ARBA" id="ARBA00022989"/>
    </source>
</evidence>
<protein>
    <recommendedName>
        <fullName evidence="11">Chromate transporter</fullName>
    </recommendedName>
</protein>
<feature type="region of interest" description="Disordered" evidence="7">
    <location>
        <begin position="232"/>
        <end position="256"/>
    </location>
</feature>
<keyword evidence="3" id="KW-1003">Cell membrane</keyword>
<feature type="transmembrane region" description="Helical" evidence="8">
    <location>
        <begin position="365"/>
        <end position="387"/>
    </location>
</feature>
<feature type="transmembrane region" description="Helical" evidence="8">
    <location>
        <begin position="86"/>
        <end position="110"/>
    </location>
</feature>
<evidence type="ECO:0000256" key="1">
    <source>
        <dbReference type="ARBA" id="ARBA00004651"/>
    </source>
</evidence>
<keyword evidence="10" id="KW-1185">Reference proteome</keyword>
<keyword evidence="6 8" id="KW-0472">Membrane</keyword>
<evidence type="ECO:0000256" key="7">
    <source>
        <dbReference type="SAM" id="MobiDB-lite"/>
    </source>
</evidence>
<dbReference type="PANTHER" id="PTHR33567">
    <property type="entry name" value="CHROMATE ION TRANSPORTER (EUROFUNG)"/>
    <property type="match status" value="1"/>
</dbReference>
<dbReference type="InterPro" id="IPR003370">
    <property type="entry name" value="Chromate_transpt"/>
</dbReference>
<dbReference type="EMBL" id="PPTA01000014">
    <property type="protein sequence ID" value="TFA99446.1"/>
    <property type="molecule type" value="Genomic_DNA"/>
</dbReference>
<feature type="transmembrane region" description="Helical" evidence="8">
    <location>
        <begin position="166"/>
        <end position="188"/>
    </location>
</feature>
<sequence>MGASSWEYTINRYGQRAAEILAAEWHLGFTAFGGPPVHFKIFHDRFVTKLKWVDDQLYQELFGVAQALCGPASTKMLYCINLIHDGFFGAVIGFLIWSLPGALGMFGLAVGVSSIGSALPRAVYALLSGLNAATVGIIALAAVQLSNAAVTDKLTRTLVFLSGAAGMLYNALWYFPLLMFLCGVAAVVHDYRWLHTPIKATVALLSWRKKKAAAVEVEAISPGIDVQLRVSKGKDPEQQARHSSPAGPSRAAVPDPVQDQSQDQLAYNSESEQRPFGAESEPRVIPREYRLHFSWKVGTAIIAGFFTTFIAVMVLRSVLPEPPLLYRLFANLYLAGTIIFGGGPVVIPLLREYIVAEGWVSPRDFLIGLAIAQAFPGPNFNFAVFLGTLAASKSGSPSVAGAVIAFVGIFFPGIALVHGTMGVWGSLRSRRWVKSGLRGVNAGAVGLIYTAVYRIWQVGYLDEGFQSGRSLGDDPWWVVVTATAYVGGRYYGVSAPAAILVGAVMGLVRYGVVVGRG</sequence>
<keyword evidence="4 8" id="KW-0812">Transmembrane</keyword>
<evidence type="ECO:0000313" key="9">
    <source>
        <dbReference type="EMBL" id="TFA99446.1"/>
    </source>
</evidence>
<evidence type="ECO:0000256" key="3">
    <source>
        <dbReference type="ARBA" id="ARBA00022475"/>
    </source>
</evidence>
<feature type="transmembrane region" description="Helical" evidence="8">
    <location>
        <begin position="122"/>
        <end position="146"/>
    </location>
</feature>
<evidence type="ECO:0000256" key="4">
    <source>
        <dbReference type="ARBA" id="ARBA00022692"/>
    </source>
</evidence>
<feature type="transmembrane region" description="Helical" evidence="8">
    <location>
        <begin position="436"/>
        <end position="456"/>
    </location>
</feature>
<evidence type="ECO:0000256" key="6">
    <source>
        <dbReference type="ARBA" id="ARBA00023136"/>
    </source>
</evidence>
<dbReference type="PANTHER" id="PTHR33567:SF3">
    <property type="entry name" value="CHROMATE ION TRANSPORTER (EUROFUNG)"/>
    <property type="match status" value="1"/>
</dbReference>
<feature type="transmembrane region" description="Helical" evidence="8">
    <location>
        <begin position="297"/>
        <end position="319"/>
    </location>
</feature>
<evidence type="ECO:0008006" key="11">
    <source>
        <dbReference type="Google" id="ProtNLM"/>
    </source>
</evidence>
<organism evidence="9 10">
    <name type="scientific">Trichoderma ghanense</name>
    <dbReference type="NCBI Taxonomy" id="65468"/>
    <lineage>
        <taxon>Eukaryota</taxon>
        <taxon>Fungi</taxon>
        <taxon>Dikarya</taxon>
        <taxon>Ascomycota</taxon>
        <taxon>Pezizomycotina</taxon>
        <taxon>Sordariomycetes</taxon>
        <taxon>Hypocreomycetidae</taxon>
        <taxon>Hypocreales</taxon>
        <taxon>Hypocreaceae</taxon>
        <taxon>Trichoderma</taxon>
    </lineage>
</organism>
<evidence type="ECO:0000313" key="10">
    <source>
        <dbReference type="Proteomes" id="UP001642720"/>
    </source>
</evidence>
<dbReference type="GeneID" id="300580313"/>
<reference evidence="9 10" key="1">
    <citation type="submission" date="2018-01" db="EMBL/GenBank/DDBJ databases">
        <title>Genome characterization of the sugarcane-associated fungus Trichoderma ghanense CCMA-1212 and their application in lignocelulose bioconversion.</title>
        <authorList>
            <person name="Steindorff A.S."/>
            <person name="Mendes T.D."/>
            <person name="Vilela E.S.D."/>
            <person name="Rodrigues D.S."/>
            <person name="Formighieri E.F."/>
            <person name="Melo I.S."/>
            <person name="Favaro L.C.L."/>
        </authorList>
    </citation>
    <scope>NUCLEOTIDE SEQUENCE [LARGE SCALE GENOMIC DNA]</scope>
    <source>
        <strain evidence="9 10">CCMA-1212</strain>
    </source>
</reference>
<feature type="transmembrane region" description="Helical" evidence="8">
    <location>
        <begin position="399"/>
        <end position="424"/>
    </location>
</feature>
<gene>
    <name evidence="9" type="ORF">CCMA1212_008748</name>
</gene>
<evidence type="ECO:0000256" key="8">
    <source>
        <dbReference type="SAM" id="Phobius"/>
    </source>
</evidence>
<accession>A0ABY2GVZ5</accession>
<dbReference type="Proteomes" id="UP001642720">
    <property type="component" value="Unassembled WGS sequence"/>
</dbReference>
<keyword evidence="5 8" id="KW-1133">Transmembrane helix</keyword>
<feature type="transmembrane region" description="Helical" evidence="8">
    <location>
        <begin position="331"/>
        <end position="353"/>
    </location>
</feature>
<name>A0ABY2GVZ5_9HYPO</name>
<comment type="caution">
    <text evidence="9">The sequence shown here is derived from an EMBL/GenBank/DDBJ whole genome shotgun (WGS) entry which is preliminary data.</text>
</comment>